<dbReference type="PANTHER" id="PTHR43568:SF1">
    <property type="entry name" value="P PROTEIN"/>
    <property type="match status" value="1"/>
</dbReference>
<feature type="transmembrane region" description="Helical" evidence="6">
    <location>
        <begin position="649"/>
        <end position="675"/>
    </location>
</feature>
<reference evidence="8" key="3">
    <citation type="submission" date="2025-05" db="UniProtKB">
        <authorList>
            <consortium name="EnsemblMetazoa"/>
        </authorList>
    </citation>
    <scope>IDENTIFICATION</scope>
</reference>
<dbReference type="InterPro" id="IPR051475">
    <property type="entry name" value="Diverse_Ion_Transporter"/>
</dbReference>
<evidence type="ECO:0000256" key="5">
    <source>
        <dbReference type="ARBA" id="ARBA00023136"/>
    </source>
</evidence>
<dbReference type="Proteomes" id="UP001652680">
    <property type="component" value="Unassembled WGS sequence"/>
</dbReference>
<dbReference type="GeneID" id="108052887"/>
<gene>
    <name evidence="10" type="primary">LOC108052887</name>
    <name evidence="8" type="synonym">108052887</name>
</gene>
<dbReference type="Pfam" id="PF03600">
    <property type="entry name" value="CitMHS"/>
    <property type="match status" value="1"/>
</dbReference>
<comment type="subcellular location">
    <subcellularLocation>
        <location evidence="1">Membrane</location>
        <topology evidence="1">Multi-pass membrane protein</topology>
    </subcellularLocation>
</comment>
<reference evidence="9" key="1">
    <citation type="journal article" date="2021" name="Elife">
        <title>Highly contiguous assemblies of 101 drosophilid genomes.</title>
        <authorList>
            <person name="Kim B.Y."/>
            <person name="Wang J.R."/>
            <person name="Miller D.E."/>
            <person name="Barmina O."/>
            <person name="Delaney E."/>
            <person name="Thompson A."/>
            <person name="Comeault A.A."/>
            <person name="Peede D."/>
            <person name="D'Agostino E.R."/>
            <person name="Pelaez J."/>
            <person name="Aguilar J.M."/>
            <person name="Haji D."/>
            <person name="Matsunaga T."/>
            <person name="Armstrong E.E."/>
            <person name="Zych M."/>
            <person name="Ogawa Y."/>
            <person name="Stamenkovic-Radak M."/>
            <person name="Jelic M."/>
            <person name="Veselinovic M.S."/>
            <person name="Tanaskovic M."/>
            <person name="Eric P."/>
            <person name="Gao J.J."/>
            <person name="Katoh T.K."/>
            <person name="Toda M.J."/>
            <person name="Watabe H."/>
            <person name="Watada M."/>
            <person name="Davis J.S."/>
            <person name="Moyle L.C."/>
            <person name="Manoli G."/>
            <person name="Bertolini E."/>
            <person name="Kostal V."/>
            <person name="Hawley R.S."/>
            <person name="Takahashi A."/>
            <person name="Jones C.D."/>
            <person name="Price D.K."/>
            <person name="Whiteman N."/>
            <person name="Kopp A."/>
            <person name="Matute D.R."/>
            <person name="Petrov D.A."/>
        </authorList>
    </citation>
    <scope>NUCLEOTIDE SEQUENCE [LARGE SCALE GENOMIC DNA]</scope>
</reference>
<dbReference type="AlphaFoldDB" id="A0A6P4FMC2"/>
<dbReference type="GO" id="GO:0016020">
    <property type="term" value="C:membrane"/>
    <property type="evidence" value="ECO:0007669"/>
    <property type="project" value="UniProtKB-SubCell"/>
</dbReference>
<feature type="domain" description="Citrate transporter-like" evidence="7">
    <location>
        <begin position="205"/>
        <end position="615"/>
    </location>
</feature>
<feature type="transmembrane region" description="Helical" evidence="6">
    <location>
        <begin position="254"/>
        <end position="280"/>
    </location>
</feature>
<evidence type="ECO:0000259" key="7">
    <source>
        <dbReference type="Pfam" id="PF03600"/>
    </source>
</evidence>
<proteinExistence type="predicted"/>
<feature type="transmembrane region" description="Helical" evidence="6">
    <location>
        <begin position="563"/>
        <end position="589"/>
    </location>
</feature>
<sequence length="678" mass="76388">MNRMPVRRKRIRRGGPVTTTGYICLIVKLTILLGLWIALTFVLLTHKSHDDTDTLVTVMPQQKVFKKLHMEHESVEIILRGAINKYLTNHLIRGANFSAVGIRVEWRDPNLNRSYLRTPRWKVYLSKDKRKYNQVERIFHFAISGKYQDKALDDPTGVDWGYAHTVISFESMCRRPVGLFMKVDTMPMVGKYAVMYSALLLIGLYVVIIWELTDRTLCTLLLTAAGLALLTVLGNRPSFGTIISWVEWESMMLLLGNLIMITLMAETGFFDYLAVVAYRISKGNSWFLIALLGIVVFLFSVFLDAATVVLLFSPAVIRLCEAMALKTTLVLIILALYANIGGSVTPVGGPPNVIIATNMNVAGVSFINFSIHMLPTAIICMITIFILVYLILGKRIFILDENQMELIKNRQDEMRSSFDVQLRTAELIRNHPARTLLRPAPNYFQTLAYLEAKHWIRKKMLLVHSVLALIFAISCFALQSIPWAIPGASLGWISILAAFLLLILADKEDLTDILDKIEWSTLLFLASLFILTEVVSELGFIHWLGIHAVDLIVKVDEQHQNMVGMLLILWLSAIMSAFIDNAVVATIMVKLCIEMAYHENVAVTLMPLIWATSFGTSYGANGTLLGSMANEFVSVIGRQYGYEITFRTFFVVGFPIMLVTVAICSMFLVIAHSVFDWH</sequence>
<keyword evidence="5 6" id="KW-0472">Membrane</keyword>
<keyword evidence="2" id="KW-0813">Transport</keyword>
<evidence type="ECO:0000256" key="1">
    <source>
        <dbReference type="ARBA" id="ARBA00004141"/>
    </source>
</evidence>
<evidence type="ECO:0000256" key="2">
    <source>
        <dbReference type="ARBA" id="ARBA00022448"/>
    </source>
</evidence>
<feature type="transmembrane region" description="Helical" evidence="6">
    <location>
        <begin position="216"/>
        <end position="233"/>
    </location>
</feature>
<dbReference type="RefSeq" id="XP_016990902.1">
    <property type="nucleotide sequence ID" value="XM_017135413.1"/>
</dbReference>
<evidence type="ECO:0000313" key="8">
    <source>
        <dbReference type="EnsemblMetazoa" id="XP_016990902.1"/>
    </source>
</evidence>
<feature type="transmembrane region" description="Helical" evidence="6">
    <location>
        <begin position="286"/>
        <end position="317"/>
    </location>
</feature>
<feature type="transmembrane region" description="Helical" evidence="6">
    <location>
        <begin position="369"/>
        <end position="392"/>
    </location>
</feature>
<keyword evidence="4 6" id="KW-1133">Transmembrane helix</keyword>
<feature type="transmembrane region" description="Helical" evidence="6">
    <location>
        <begin position="487"/>
        <end position="505"/>
    </location>
</feature>
<dbReference type="OrthoDB" id="442352at2759"/>
<dbReference type="OMA" id="KGHAWLL"/>
<evidence type="ECO:0000256" key="4">
    <source>
        <dbReference type="ARBA" id="ARBA00022989"/>
    </source>
</evidence>
<feature type="transmembrane region" description="Helical" evidence="6">
    <location>
        <begin position="189"/>
        <end position="210"/>
    </location>
</feature>
<feature type="transmembrane region" description="Helical" evidence="6">
    <location>
        <begin position="20"/>
        <end position="44"/>
    </location>
</feature>
<evidence type="ECO:0000313" key="10">
    <source>
        <dbReference type="RefSeq" id="XP_016990902.1"/>
    </source>
</evidence>
<organism evidence="10">
    <name type="scientific">Drosophila rhopaloa</name>
    <name type="common">Fruit fly</name>
    <dbReference type="NCBI Taxonomy" id="1041015"/>
    <lineage>
        <taxon>Eukaryota</taxon>
        <taxon>Metazoa</taxon>
        <taxon>Ecdysozoa</taxon>
        <taxon>Arthropoda</taxon>
        <taxon>Hexapoda</taxon>
        <taxon>Insecta</taxon>
        <taxon>Pterygota</taxon>
        <taxon>Neoptera</taxon>
        <taxon>Endopterygota</taxon>
        <taxon>Diptera</taxon>
        <taxon>Brachycera</taxon>
        <taxon>Muscomorpha</taxon>
        <taxon>Ephydroidea</taxon>
        <taxon>Drosophilidae</taxon>
        <taxon>Drosophila</taxon>
        <taxon>Sophophora</taxon>
    </lineage>
</organism>
<feature type="transmembrane region" description="Helical" evidence="6">
    <location>
        <begin position="461"/>
        <end position="481"/>
    </location>
</feature>
<keyword evidence="9" id="KW-1185">Reference proteome</keyword>
<evidence type="ECO:0000256" key="3">
    <source>
        <dbReference type="ARBA" id="ARBA00022692"/>
    </source>
</evidence>
<feature type="transmembrane region" description="Helical" evidence="6">
    <location>
        <begin position="517"/>
        <end position="543"/>
    </location>
</feature>
<dbReference type="EnsemblMetazoa" id="XM_017135413.2">
    <property type="protein sequence ID" value="XP_016990902.1"/>
    <property type="gene ID" value="LOC108052887"/>
</dbReference>
<accession>A0A6P4FMC2</accession>
<keyword evidence="3 6" id="KW-0812">Transmembrane</keyword>
<evidence type="ECO:0000313" key="9">
    <source>
        <dbReference type="Proteomes" id="UP001652680"/>
    </source>
</evidence>
<dbReference type="CDD" id="cd01116">
    <property type="entry name" value="P_permease"/>
    <property type="match status" value="1"/>
</dbReference>
<reference evidence="10" key="2">
    <citation type="submission" date="2025-04" db="UniProtKB">
        <authorList>
            <consortium name="RefSeq"/>
        </authorList>
    </citation>
    <scope>IDENTIFICATION</scope>
</reference>
<dbReference type="PANTHER" id="PTHR43568">
    <property type="entry name" value="P PROTEIN"/>
    <property type="match status" value="1"/>
</dbReference>
<dbReference type="InterPro" id="IPR004680">
    <property type="entry name" value="Cit_transptr-like_dom"/>
</dbReference>
<evidence type="ECO:0000256" key="6">
    <source>
        <dbReference type="SAM" id="Phobius"/>
    </source>
</evidence>
<dbReference type="GO" id="GO:0055085">
    <property type="term" value="P:transmembrane transport"/>
    <property type="evidence" value="ECO:0007669"/>
    <property type="project" value="InterPro"/>
</dbReference>
<protein>
    <submittedName>
        <fullName evidence="10">P protein</fullName>
    </submittedName>
</protein>
<name>A0A6P4FMC2_DRORH</name>